<protein>
    <submittedName>
        <fullName evidence="2">REP element-mobilizing transposase RayT</fullName>
    </submittedName>
</protein>
<dbReference type="InterPro" id="IPR002686">
    <property type="entry name" value="Transposase_17"/>
</dbReference>
<name>A0A4R7RZ08_9BACT</name>
<dbReference type="PANTHER" id="PTHR34322:SF2">
    <property type="entry name" value="TRANSPOSASE IS200-LIKE DOMAIN-CONTAINING PROTEIN"/>
    <property type="match status" value="1"/>
</dbReference>
<dbReference type="PANTHER" id="PTHR34322">
    <property type="entry name" value="TRANSPOSASE, Y1_TNP DOMAIN-CONTAINING"/>
    <property type="match status" value="1"/>
</dbReference>
<gene>
    <name evidence="2" type="ORF">EI77_02306</name>
</gene>
<dbReference type="SUPFAM" id="SSF143422">
    <property type="entry name" value="Transposase IS200-like"/>
    <property type="match status" value="1"/>
</dbReference>
<dbReference type="GO" id="GO:0006313">
    <property type="term" value="P:DNA transposition"/>
    <property type="evidence" value="ECO:0007669"/>
    <property type="project" value="InterPro"/>
</dbReference>
<dbReference type="Proteomes" id="UP000295662">
    <property type="component" value="Unassembled WGS sequence"/>
</dbReference>
<evidence type="ECO:0000259" key="1">
    <source>
        <dbReference type="SMART" id="SM01321"/>
    </source>
</evidence>
<dbReference type="AlphaFoldDB" id="A0A4R7RZ08"/>
<dbReference type="Pfam" id="PF01797">
    <property type="entry name" value="Y1_Tnp"/>
    <property type="match status" value="1"/>
</dbReference>
<comment type="caution">
    <text evidence="2">The sequence shown here is derived from an EMBL/GenBank/DDBJ whole genome shotgun (WGS) entry which is preliminary data.</text>
</comment>
<reference evidence="2 3" key="1">
    <citation type="submission" date="2019-03" db="EMBL/GenBank/DDBJ databases">
        <title>Genomic Encyclopedia of Archaeal and Bacterial Type Strains, Phase II (KMG-II): from individual species to whole genera.</title>
        <authorList>
            <person name="Goeker M."/>
        </authorList>
    </citation>
    <scope>NUCLEOTIDE SEQUENCE [LARGE SCALE GENOMIC DNA]</scope>
    <source>
        <strain evidence="2 3">ATCC 25309</strain>
    </source>
</reference>
<sequence length="348" mass="40230">MARSLRIQYPGAYYHVMARGNRREVIFHDEDDRRFFLQALSEACERTGWRVHAWVLLGNHYHLFVQTPEANLVAGMAWLQNAYTRRYNVQHRAWGRVFGDRYKAVLVEGDDRYHYQTLMDYIHLNPVRAGLVRPKAGQSLLDYPWSSLAGGYALVPSRRAKWLAAEAGLKAFELDDTTRGRRRMVERLDRRGMSEAMKACGVPALPDEVDARCSHLRRGWYWGQQAFGEKLRELARKLVATRPPVSRGYKNQPAVRMHSLEQAQQWLKGGLKAAGLKPGDLERLKGSDPRKLMLAHLLWKKTTVTQQWIAENLAMKTAANVSQQLRRLDEKKTLEKLPARLQEFIKEK</sequence>
<dbReference type="InterPro" id="IPR036515">
    <property type="entry name" value="Transposase_17_sf"/>
</dbReference>
<proteinExistence type="predicted"/>
<evidence type="ECO:0000313" key="3">
    <source>
        <dbReference type="Proteomes" id="UP000295662"/>
    </source>
</evidence>
<dbReference type="EMBL" id="SOCA01000003">
    <property type="protein sequence ID" value="TDU71184.1"/>
    <property type="molecule type" value="Genomic_DNA"/>
</dbReference>
<keyword evidence="3" id="KW-1185">Reference proteome</keyword>
<dbReference type="RefSeq" id="WP_133795361.1">
    <property type="nucleotide sequence ID" value="NZ_SOCA01000003.1"/>
</dbReference>
<dbReference type="OrthoDB" id="9814067at2"/>
<feature type="domain" description="Transposase IS200-like" evidence="1">
    <location>
        <begin position="9"/>
        <end position="125"/>
    </location>
</feature>
<dbReference type="GO" id="GO:0003677">
    <property type="term" value="F:DNA binding"/>
    <property type="evidence" value="ECO:0007669"/>
    <property type="project" value="InterPro"/>
</dbReference>
<evidence type="ECO:0000313" key="2">
    <source>
        <dbReference type="EMBL" id="TDU71184.1"/>
    </source>
</evidence>
<accession>A0A4R7RZ08</accession>
<dbReference type="Gene3D" id="3.30.70.1290">
    <property type="entry name" value="Transposase IS200-like"/>
    <property type="match status" value="1"/>
</dbReference>
<organism evidence="2 3">
    <name type="scientific">Prosthecobacter fusiformis</name>
    <dbReference type="NCBI Taxonomy" id="48464"/>
    <lineage>
        <taxon>Bacteria</taxon>
        <taxon>Pseudomonadati</taxon>
        <taxon>Verrucomicrobiota</taxon>
        <taxon>Verrucomicrobiia</taxon>
        <taxon>Verrucomicrobiales</taxon>
        <taxon>Verrucomicrobiaceae</taxon>
        <taxon>Prosthecobacter</taxon>
    </lineage>
</organism>
<dbReference type="GO" id="GO:0004803">
    <property type="term" value="F:transposase activity"/>
    <property type="evidence" value="ECO:0007669"/>
    <property type="project" value="InterPro"/>
</dbReference>
<dbReference type="SMART" id="SM01321">
    <property type="entry name" value="Y1_Tnp"/>
    <property type="match status" value="1"/>
</dbReference>